<keyword evidence="3" id="KW-0804">Transcription</keyword>
<accession>A0A4R3JBH4</accession>
<evidence type="ECO:0000256" key="1">
    <source>
        <dbReference type="ARBA" id="ARBA00023015"/>
    </source>
</evidence>
<evidence type="ECO:0000256" key="3">
    <source>
        <dbReference type="ARBA" id="ARBA00023163"/>
    </source>
</evidence>
<reference evidence="4 5" key="1">
    <citation type="submission" date="2019-03" db="EMBL/GenBank/DDBJ databases">
        <title>Genomic Encyclopedia of Type Strains, Phase IV (KMG-IV): sequencing the most valuable type-strain genomes for metagenomic binning, comparative biology and taxonomic classification.</title>
        <authorList>
            <person name="Goeker M."/>
        </authorList>
    </citation>
    <scope>NUCLEOTIDE SEQUENCE [LARGE SCALE GENOMIC DNA]</scope>
    <source>
        <strain evidence="4 5">DSM 101688</strain>
    </source>
</reference>
<protein>
    <recommendedName>
        <fullName evidence="6">FCD domain-containing protein</fullName>
    </recommendedName>
</protein>
<evidence type="ECO:0008006" key="6">
    <source>
        <dbReference type="Google" id="ProtNLM"/>
    </source>
</evidence>
<dbReference type="InterPro" id="IPR008920">
    <property type="entry name" value="TF_FadR/GntR_C"/>
</dbReference>
<dbReference type="OrthoDB" id="9809707at2"/>
<keyword evidence="2" id="KW-0238">DNA-binding</keyword>
<evidence type="ECO:0000313" key="5">
    <source>
        <dbReference type="Proteomes" id="UP000295304"/>
    </source>
</evidence>
<dbReference type="RefSeq" id="WP_132938722.1">
    <property type="nucleotide sequence ID" value="NZ_CP119676.1"/>
</dbReference>
<dbReference type="Gene3D" id="1.20.120.530">
    <property type="entry name" value="GntR ligand-binding domain-like"/>
    <property type="match status" value="1"/>
</dbReference>
<name>A0A4R3JBH4_9PROT</name>
<evidence type="ECO:0000256" key="2">
    <source>
        <dbReference type="ARBA" id="ARBA00023125"/>
    </source>
</evidence>
<organism evidence="4 5">
    <name type="scientific">Varunaivibrio sulfuroxidans</name>
    <dbReference type="NCBI Taxonomy" id="1773489"/>
    <lineage>
        <taxon>Bacteria</taxon>
        <taxon>Pseudomonadati</taxon>
        <taxon>Pseudomonadota</taxon>
        <taxon>Alphaproteobacteria</taxon>
        <taxon>Rhodospirillales</taxon>
        <taxon>Magnetovibrionaceae</taxon>
        <taxon>Varunaivibrio</taxon>
    </lineage>
</organism>
<dbReference type="GO" id="GO:0003677">
    <property type="term" value="F:DNA binding"/>
    <property type="evidence" value="ECO:0007669"/>
    <property type="project" value="UniProtKB-KW"/>
</dbReference>
<evidence type="ECO:0000313" key="4">
    <source>
        <dbReference type="EMBL" id="TCS62977.1"/>
    </source>
</evidence>
<dbReference type="SUPFAM" id="SSF48008">
    <property type="entry name" value="GntR ligand-binding domain-like"/>
    <property type="match status" value="1"/>
</dbReference>
<keyword evidence="5" id="KW-1185">Reference proteome</keyword>
<proteinExistence type="predicted"/>
<dbReference type="EMBL" id="SLZW01000004">
    <property type="protein sequence ID" value="TCS62977.1"/>
    <property type="molecule type" value="Genomic_DNA"/>
</dbReference>
<dbReference type="Proteomes" id="UP000295304">
    <property type="component" value="Unassembled WGS sequence"/>
</dbReference>
<gene>
    <name evidence="4" type="ORF">EDD55_10468</name>
</gene>
<sequence length="61" mass="7362">MPQPELRRRGRNYQIELLDALRVGDPDRARLVMSEHMCEAERLMVEREAVIENRFFRAEDF</sequence>
<dbReference type="AlphaFoldDB" id="A0A4R3JBH4"/>
<keyword evidence="1" id="KW-0805">Transcription regulation</keyword>
<comment type="caution">
    <text evidence="4">The sequence shown here is derived from an EMBL/GenBank/DDBJ whole genome shotgun (WGS) entry which is preliminary data.</text>
</comment>